<evidence type="ECO:0000313" key="2">
    <source>
        <dbReference type="Proteomes" id="UP001500298"/>
    </source>
</evidence>
<dbReference type="Proteomes" id="UP001500298">
    <property type="component" value="Unassembled WGS sequence"/>
</dbReference>
<dbReference type="Pfam" id="PF14900">
    <property type="entry name" value="DUF4493"/>
    <property type="match status" value="1"/>
</dbReference>
<evidence type="ECO:0000313" key="1">
    <source>
        <dbReference type="EMBL" id="GAA4826296.1"/>
    </source>
</evidence>
<protein>
    <recommendedName>
        <fullName evidence="3">Arylsulfotransferase N-terminal domain-containing protein</fullName>
    </recommendedName>
</protein>
<evidence type="ECO:0008006" key="3">
    <source>
        <dbReference type="Google" id="ProtNLM"/>
    </source>
</evidence>
<proteinExistence type="predicted"/>
<dbReference type="EMBL" id="BAABJX010000017">
    <property type="protein sequence ID" value="GAA4826296.1"/>
    <property type="molecule type" value="Genomic_DNA"/>
</dbReference>
<keyword evidence="2" id="KW-1185">Reference proteome</keyword>
<organism evidence="1 2">
    <name type="scientific">Algivirga pacifica</name>
    <dbReference type="NCBI Taxonomy" id="1162670"/>
    <lineage>
        <taxon>Bacteria</taxon>
        <taxon>Pseudomonadati</taxon>
        <taxon>Bacteroidota</taxon>
        <taxon>Cytophagia</taxon>
        <taxon>Cytophagales</taxon>
        <taxon>Flammeovirgaceae</taxon>
        <taxon>Algivirga</taxon>
    </lineage>
</organism>
<name>A0ABP9D564_9BACT</name>
<sequence length="567" mass="63613">MLSSCQDKLNELNNFPEMGSVKLTLEELPLEDNHLPFLTGHPGNFSVHIYNTEHLNDEEASPLITYSQYDSIPLNVLLPAGTYTAQVHSQNTSEAYFDTLFYYYGENTFTIEGGTSQELSIPYQLSNSSIALTFGENVSSIFDSYFAIYSTDQKQLEISSNETRKGYFGPSNVAINISLVKNDNPFTLKKVIELDPKEAIELQVDLIKEDGQYWLSLDDTSTEEAFERKSIKSISWYSHTLEEVNASTHGEQLIELSTGGYVAMAENNAKTNSYLVSYNDFGVVIWEHTISNFTGSMTEIDEKLVVIGNYINDETPVAITFDHDGTITKEESIPLNGYVRAIHKLEDSPLKLLLTDTPGEQMKSLRFISLDDTFNVLNDLPLIENEFATSYYWGNYLIDAATQEETVVCFQDQLFRISATAVTKHTLEHLTYATDMMTNIQGEVVISGENTQEGNSILSKLNERNETLWSSNPSSTGDIIAFTHNSKDHYVTCIESHNYFTTYFVTVNEQGVVEETTYLTDRFTTPGDILSSSDNLGYIVTGGNINVTNTSSLFVAKLNQSRQLDIE</sequence>
<accession>A0ABP9D564</accession>
<gene>
    <name evidence="1" type="ORF">GCM10023331_08610</name>
</gene>
<dbReference type="InterPro" id="IPR027840">
    <property type="entry name" value="DUF4493"/>
</dbReference>
<reference evidence="2" key="1">
    <citation type="journal article" date="2019" name="Int. J. Syst. Evol. Microbiol.">
        <title>The Global Catalogue of Microorganisms (GCM) 10K type strain sequencing project: providing services to taxonomists for standard genome sequencing and annotation.</title>
        <authorList>
            <consortium name="The Broad Institute Genomics Platform"/>
            <consortium name="The Broad Institute Genome Sequencing Center for Infectious Disease"/>
            <person name="Wu L."/>
            <person name="Ma J."/>
        </authorList>
    </citation>
    <scope>NUCLEOTIDE SEQUENCE [LARGE SCALE GENOMIC DNA]</scope>
    <source>
        <strain evidence="2">JCM 18326</strain>
    </source>
</reference>
<comment type="caution">
    <text evidence="1">The sequence shown here is derived from an EMBL/GenBank/DDBJ whole genome shotgun (WGS) entry which is preliminary data.</text>
</comment>